<proteinExistence type="predicted"/>
<feature type="transmembrane region" description="Helical" evidence="1">
    <location>
        <begin position="25"/>
        <end position="46"/>
    </location>
</feature>
<keyword evidence="3" id="KW-1185">Reference proteome</keyword>
<dbReference type="AlphaFoldDB" id="A0AAF0TAE1"/>
<protein>
    <submittedName>
        <fullName evidence="2">Uncharacterized protein</fullName>
    </submittedName>
</protein>
<reference evidence="2" key="1">
    <citation type="submission" date="2023-08" db="EMBL/GenBank/DDBJ databases">
        <title>A de novo genome assembly of Solanum verrucosum Schlechtendal, a Mexican diploid species geographically isolated from the other diploid A-genome species in potato relatives.</title>
        <authorList>
            <person name="Hosaka K."/>
        </authorList>
    </citation>
    <scope>NUCLEOTIDE SEQUENCE</scope>
    <source>
        <tissue evidence="2">Young leaves</tissue>
    </source>
</reference>
<sequence>MWKKRNLRCFEDKCSSTQGIKMKCLALFYFWCKLLPLFLITCPLFLF</sequence>
<dbReference type="Proteomes" id="UP001234989">
    <property type="component" value="Chromosome 1"/>
</dbReference>
<evidence type="ECO:0000256" key="1">
    <source>
        <dbReference type="SAM" id="Phobius"/>
    </source>
</evidence>
<dbReference type="EMBL" id="CP133612">
    <property type="protein sequence ID" value="WMV10869.1"/>
    <property type="molecule type" value="Genomic_DNA"/>
</dbReference>
<organism evidence="2 3">
    <name type="scientific">Solanum verrucosum</name>
    <dbReference type="NCBI Taxonomy" id="315347"/>
    <lineage>
        <taxon>Eukaryota</taxon>
        <taxon>Viridiplantae</taxon>
        <taxon>Streptophyta</taxon>
        <taxon>Embryophyta</taxon>
        <taxon>Tracheophyta</taxon>
        <taxon>Spermatophyta</taxon>
        <taxon>Magnoliopsida</taxon>
        <taxon>eudicotyledons</taxon>
        <taxon>Gunneridae</taxon>
        <taxon>Pentapetalae</taxon>
        <taxon>asterids</taxon>
        <taxon>lamiids</taxon>
        <taxon>Solanales</taxon>
        <taxon>Solanaceae</taxon>
        <taxon>Solanoideae</taxon>
        <taxon>Solaneae</taxon>
        <taxon>Solanum</taxon>
    </lineage>
</organism>
<evidence type="ECO:0000313" key="2">
    <source>
        <dbReference type="EMBL" id="WMV10869.1"/>
    </source>
</evidence>
<keyword evidence="1" id="KW-1133">Transmembrane helix</keyword>
<name>A0AAF0TAE1_SOLVR</name>
<evidence type="ECO:0000313" key="3">
    <source>
        <dbReference type="Proteomes" id="UP001234989"/>
    </source>
</evidence>
<gene>
    <name evidence="2" type="ORF">MTR67_004254</name>
</gene>
<accession>A0AAF0TAE1</accession>
<keyword evidence="1" id="KW-0812">Transmembrane</keyword>
<keyword evidence="1" id="KW-0472">Membrane</keyword>